<evidence type="ECO:0000256" key="11">
    <source>
        <dbReference type="ARBA" id="ARBA00029640"/>
    </source>
</evidence>
<evidence type="ECO:0000256" key="8">
    <source>
        <dbReference type="ARBA" id="ARBA00023163"/>
    </source>
</evidence>
<dbReference type="AlphaFoldDB" id="A0A7K9U445"/>
<evidence type="ECO:0000256" key="4">
    <source>
        <dbReference type="ARBA" id="ARBA00022782"/>
    </source>
</evidence>
<dbReference type="InterPro" id="IPR035979">
    <property type="entry name" value="RBD_domain_sf"/>
</dbReference>
<dbReference type="CDD" id="cd08032">
    <property type="entry name" value="LARP_7"/>
    <property type="match status" value="1"/>
</dbReference>
<evidence type="ECO:0000256" key="7">
    <source>
        <dbReference type="ARBA" id="ARBA00023015"/>
    </source>
</evidence>
<feature type="domain" description="RRM" evidence="14">
    <location>
        <begin position="129"/>
        <end position="192"/>
    </location>
</feature>
<dbReference type="InterPro" id="IPR012677">
    <property type="entry name" value="Nucleotide-bd_a/b_plait_sf"/>
</dbReference>
<evidence type="ECO:0000256" key="10">
    <source>
        <dbReference type="ARBA" id="ARBA00023242"/>
    </source>
</evidence>
<evidence type="ECO:0000256" key="2">
    <source>
        <dbReference type="ARBA" id="ARBA00015867"/>
    </source>
</evidence>
<dbReference type="Gene3D" id="3.30.70.330">
    <property type="match status" value="1"/>
</dbReference>
<evidence type="ECO:0000256" key="12">
    <source>
        <dbReference type="PROSITE-ProRule" id="PRU00332"/>
    </source>
</evidence>
<evidence type="ECO:0000259" key="14">
    <source>
        <dbReference type="PROSITE" id="PS50102"/>
    </source>
</evidence>
<dbReference type="GO" id="GO:0007283">
    <property type="term" value="P:spermatogenesis"/>
    <property type="evidence" value="ECO:0007669"/>
    <property type="project" value="UniProtKB-KW"/>
</dbReference>
<dbReference type="GO" id="GO:1990904">
    <property type="term" value="C:ribonucleoprotein complex"/>
    <property type="evidence" value="ECO:0007669"/>
    <property type="project" value="InterPro"/>
</dbReference>
<protein>
    <recommendedName>
        <fullName evidence="2">La-related protein 7</fullName>
    </recommendedName>
    <alternativeName>
        <fullName evidence="11">La ribonucleoprotein domain family member 7</fullName>
    </alternativeName>
</protein>
<evidence type="ECO:0000256" key="9">
    <source>
        <dbReference type="ARBA" id="ARBA00023187"/>
    </source>
</evidence>
<reference evidence="16 17" key="1">
    <citation type="submission" date="2019-09" db="EMBL/GenBank/DDBJ databases">
        <title>Bird 10,000 Genomes (B10K) Project - Family phase.</title>
        <authorList>
            <person name="Zhang G."/>
        </authorList>
    </citation>
    <scope>NUCLEOTIDE SEQUENCE [LARGE SCALE GENOMIC DNA]</scope>
    <source>
        <strain evidence="16">B10K-DU-001-61</strain>
        <tissue evidence="16">Muscle</tissue>
    </source>
</reference>
<evidence type="ECO:0000256" key="5">
    <source>
        <dbReference type="ARBA" id="ARBA00022871"/>
    </source>
</evidence>
<dbReference type="OrthoDB" id="439993at2759"/>
<dbReference type="GO" id="GO:0003723">
    <property type="term" value="F:RNA binding"/>
    <property type="evidence" value="ECO:0007669"/>
    <property type="project" value="UniProtKB-UniRule"/>
</dbReference>
<dbReference type="InterPro" id="IPR036390">
    <property type="entry name" value="WH_DNA-bd_sf"/>
</dbReference>
<feature type="region of interest" description="Disordered" evidence="13">
    <location>
        <begin position="191"/>
        <end position="393"/>
    </location>
</feature>
<accession>A0A7K9U445</accession>
<dbReference type="FunFam" id="1.10.10.10:FF:000158">
    <property type="entry name" value="La ribonucleoprotein domain family member 7"/>
    <property type="match status" value="1"/>
</dbReference>
<feature type="region of interest" description="Disordered" evidence="13">
    <location>
        <begin position="1"/>
        <end position="34"/>
    </location>
</feature>
<keyword evidence="7" id="KW-0805">Transcription regulation</keyword>
<sequence length="393" mass="45178">GRMTGMETETARDKTMEEESTEQKKEREKKKRSRVKQVLADIAKQVDFWFGDVNLHKDRFLREQIEKSRDGYVDISLLVSFNKMKKLTTDGKLIARAVKSSSVVELDLEGTRIRRRQPLGEQPKDVDSRTVYVELLPKNVNHGWIERVFGKCGNVVYISIPRYKSTGDPKGFAFVEFETKEQAEKAIEFLNNPPEEAPRKPGIFPKTVKNKPVPQLNTSNSSVVEEKKKKKKKKSKMKKESNVQAAVEMKESHTNATVEQVSKSKRHRTSSECSEMEGTETHRQHSKKEKRKWDRTESSEVHWESRPGKRKRTSSGDGETSTPKVKKTVPKDEVCPVKEETTEAPQDLNEVPAGDDKDKKDTSLSKSKRKHKKKHKERHKMGEEVIPLRVLSK</sequence>
<gene>
    <name evidence="16" type="primary">Larp7_0</name>
    <name evidence="16" type="ORF">CHLAEN_R08872</name>
</gene>
<dbReference type="Pfam" id="PF05383">
    <property type="entry name" value="La"/>
    <property type="match status" value="1"/>
</dbReference>
<dbReference type="GO" id="GO:0008380">
    <property type="term" value="P:RNA splicing"/>
    <property type="evidence" value="ECO:0007669"/>
    <property type="project" value="UniProtKB-KW"/>
</dbReference>
<dbReference type="SMART" id="SM00715">
    <property type="entry name" value="LA"/>
    <property type="match status" value="1"/>
</dbReference>
<keyword evidence="5" id="KW-0744">Spermatogenesis</keyword>
<dbReference type="SUPFAM" id="SSF46785">
    <property type="entry name" value="Winged helix' DNA-binding domain"/>
    <property type="match status" value="1"/>
</dbReference>
<dbReference type="InterPro" id="IPR034946">
    <property type="entry name" value="LARP7_La"/>
</dbReference>
<keyword evidence="9" id="KW-0508">mRNA splicing</keyword>
<dbReference type="InterPro" id="IPR045180">
    <property type="entry name" value="La_dom_prot"/>
</dbReference>
<comment type="subcellular location">
    <subcellularLocation>
        <location evidence="1">Nucleus</location>
        <location evidence="1">Nucleoplasm</location>
    </subcellularLocation>
</comment>
<evidence type="ECO:0000256" key="3">
    <source>
        <dbReference type="ARBA" id="ARBA00022664"/>
    </source>
</evidence>
<feature type="non-terminal residue" evidence="16">
    <location>
        <position position="393"/>
    </location>
</feature>
<keyword evidence="4" id="KW-0221">Differentiation</keyword>
<dbReference type="InterPro" id="IPR036388">
    <property type="entry name" value="WH-like_DNA-bd_sf"/>
</dbReference>
<dbReference type="InterPro" id="IPR006630">
    <property type="entry name" value="La_HTH"/>
</dbReference>
<dbReference type="Proteomes" id="UP000579406">
    <property type="component" value="Unassembled WGS sequence"/>
</dbReference>
<feature type="compositionally biased region" description="Basic and acidic residues" evidence="13">
    <location>
        <begin position="329"/>
        <end position="341"/>
    </location>
</feature>
<evidence type="ECO:0000313" key="16">
    <source>
        <dbReference type="EMBL" id="NXI55504.1"/>
    </source>
</evidence>
<dbReference type="Pfam" id="PF00076">
    <property type="entry name" value="RRM_1"/>
    <property type="match status" value="1"/>
</dbReference>
<dbReference type="InterPro" id="IPR000504">
    <property type="entry name" value="RRM_dom"/>
</dbReference>
<dbReference type="PANTHER" id="PTHR22792">
    <property type="entry name" value="LUPUS LA PROTEIN-RELATED"/>
    <property type="match status" value="1"/>
</dbReference>
<feature type="non-terminal residue" evidence="16">
    <location>
        <position position="1"/>
    </location>
</feature>
<dbReference type="PROSITE" id="PS50102">
    <property type="entry name" value="RRM"/>
    <property type="match status" value="1"/>
</dbReference>
<dbReference type="PROSITE" id="PS50961">
    <property type="entry name" value="HTH_LA"/>
    <property type="match status" value="1"/>
</dbReference>
<feature type="compositionally biased region" description="Basic residues" evidence="13">
    <location>
        <begin position="366"/>
        <end position="379"/>
    </location>
</feature>
<name>A0A7K9U445_9AVES</name>
<dbReference type="FunFam" id="3.30.70.330:FF:000281">
    <property type="entry name" value="la-related protein 7 isoform X1"/>
    <property type="match status" value="1"/>
</dbReference>
<evidence type="ECO:0000259" key="15">
    <source>
        <dbReference type="PROSITE" id="PS50961"/>
    </source>
</evidence>
<dbReference type="GO" id="GO:0005654">
    <property type="term" value="C:nucleoplasm"/>
    <property type="evidence" value="ECO:0007669"/>
    <property type="project" value="UniProtKB-SubCell"/>
</dbReference>
<feature type="compositionally biased region" description="Basic and acidic residues" evidence="13">
    <location>
        <begin position="354"/>
        <end position="363"/>
    </location>
</feature>
<dbReference type="GO" id="GO:0006397">
    <property type="term" value="P:mRNA processing"/>
    <property type="evidence" value="ECO:0007669"/>
    <property type="project" value="UniProtKB-KW"/>
</dbReference>
<feature type="compositionally biased region" description="Basic and acidic residues" evidence="13">
    <location>
        <begin position="291"/>
        <end position="307"/>
    </location>
</feature>
<feature type="domain" description="HTH La-type RNA-binding" evidence="15">
    <location>
        <begin position="32"/>
        <end position="123"/>
    </location>
</feature>
<keyword evidence="3" id="KW-0507">mRNA processing</keyword>
<evidence type="ECO:0000256" key="1">
    <source>
        <dbReference type="ARBA" id="ARBA00004642"/>
    </source>
</evidence>
<dbReference type="SMART" id="SM00360">
    <property type="entry name" value="RRM"/>
    <property type="match status" value="1"/>
</dbReference>
<organism evidence="16 17">
    <name type="scientific">Chloroceryle aenea</name>
    <name type="common">American pygmy kingfisher</name>
    <dbReference type="NCBI Taxonomy" id="176938"/>
    <lineage>
        <taxon>Eukaryota</taxon>
        <taxon>Metazoa</taxon>
        <taxon>Chordata</taxon>
        <taxon>Craniata</taxon>
        <taxon>Vertebrata</taxon>
        <taxon>Euteleostomi</taxon>
        <taxon>Archelosauria</taxon>
        <taxon>Archosauria</taxon>
        <taxon>Dinosauria</taxon>
        <taxon>Saurischia</taxon>
        <taxon>Theropoda</taxon>
        <taxon>Coelurosauria</taxon>
        <taxon>Aves</taxon>
        <taxon>Neognathae</taxon>
        <taxon>Neoaves</taxon>
        <taxon>Telluraves</taxon>
        <taxon>Coraciimorphae</taxon>
        <taxon>Coraciiformes</taxon>
        <taxon>Cerylidae</taxon>
        <taxon>Chloroceryle</taxon>
    </lineage>
</organism>
<keyword evidence="17" id="KW-1185">Reference proteome</keyword>
<dbReference type="GO" id="GO:0030154">
    <property type="term" value="P:cell differentiation"/>
    <property type="evidence" value="ECO:0007669"/>
    <property type="project" value="UniProtKB-KW"/>
</dbReference>
<evidence type="ECO:0000313" key="17">
    <source>
        <dbReference type="Proteomes" id="UP000579406"/>
    </source>
</evidence>
<dbReference type="InterPro" id="IPR002344">
    <property type="entry name" value="Lupus_La"/>
</dbReference>
<dbReference type="CDD" id="cd12290">
    <property type="entry name" value="RRM1_LARP7"/>
    <property type="match status" value="1"/>
</dbReference>
<feature type="compositionally biased region" description="Basic and acidic residues" evidence="13">
    <location>
        <begin position="9"/>
        <end position="26"/>
    </location>
</feature>
<dbReference type="PRINTS" id="PR00302">
    <property type="entry name" value="LUPUSLA"/>
</dbReference>
<dbReference type="InterPro" id="IPR034887">
    <property type="entry name" value="LARP7_RRM1"/>
</dbReference>
<dbReference type="Gene3D" id="1.10.10.10">
    <property type="entry name" value="Winged helix-like DNA-binding domain superfamily/Winged helix DNA-binding domain"/>
    <property type="match status" value="1"/>
</dbReference>
<dbReference type="PANTHER" id="PTHR22792:SF62">
    <property type="entry name" value="LA-RELATED PROTEIN 7"/>
    <property type="match status" value="1"/>
</dbReference>
<keyword evidence="8" id="KW-0804">Transcription</keyword>
<keyword evidence="6 12" id="KW-0694">RNA-binding</keyword>
<keyword evidence="10" id="KW-0539">Nucleus</keyword>
<dbReference type="EMBL" id="VWZY01007756">
    <property type="protein sequence ID" value="NXI55504.1"/>
    <property type="molecule type" value="Genomic_DNA"/>
</dbReference>
<comment type="caution">
    <text evidence="16">The sequence shown here is derived from an EMBL/GenBank/DDBJ whole genome shotgun (WGS) entry which is preliminary data.</text>
</comment>
<proteinExistence type="predicted"/>
<feature type="compositionally biased region" description="Basic residues" evidence="13">
    <location>
        <begin position="228"/>
        <end position="237"/>
    </location>
</feature>
<evidence type="ECO:0000256" key="6">
    <source>
        <dbReference type="ARBA" id="ARBA00022884"/>
    </source>
</evidence>
<evidence type="ECO:0000256" key="13">
    <source>
        <dbReference type="SAM" id="MobiDB-lite"/>
    </source>
</evidence>
<dbReference type="SUPFAM" id="SSF54928">
    <property type="entry name" value="RNA-binding domain, RBD"/>
    <property type="match status" value="1"/>
</dbReference>